<dbReference type="SUPFAM" id="SSF88659">
    <property type="entry name" value="Sigma3 and sigma4 domains of RNA polymerase sigma factors"/>
    <property type="match status" value="1"/>
</dbReference>
<evidence type="ECO:0000313" key="9">
    <source>
        <dbReference type="Proteomes" id="UP000629287"/>
    </source>
</evidence>
<dbReference type="InterPro" id="IPR007627">
    <property type="entry name" value="RNA_pol_sigma70_r2"/>
</dbReference>
<name>A0A8I0NXW3_9ACTN</name>
<dbReference type="PANTHER" id="PTHR43133">
    <property type="entry name" value="RNA POLYMERASE ECF-TYPE SIGMA FACTO"/>
    <property type="match status" value="1"/>
</dbReference>
<feature type="region of interest" description="Disordered" evidence="5">
    <location>
        <begin position="175"/>
        <end position="205"/>
    </location>
</feature>
<dbReference type="GO" id="GO:0003677">
    <property type="term" value="F:DNA binding"/>
    <property type="evidence" value="ECO:0007669"/>
    <property type="project" value="InterPro"/>
</dbReference>
<dbReference type="GeneID" id="86825285"/>
<comment type="similarity">
    <text evidence="1">Belongs to the sigma-70 factor family. ECF subfamily.</text>
</comment>
<dbReference type="NCBIfam" id="TIGR02937">
    <property type="entry name" value="sigma70-ECF"/>
    <property type="match status" value="1"/>
</dbReference>
<dbReference type="Gene3D" id="1.10.10.10">
    <property type="entry name" value="Winged helix-like DNA-binding domain superfamily/Winged helix DNA-binding domain"/>
    <property type="match status" value="1"/>
</dbReference>
<dbReference type="Pfam" id="PF04542">
    <property type="entry name" value="Sigma70_r2"/>
    <property type="match status" value="1"/>
</dbReference>
<protein>
    <submittedName>
        <fullName evidence="8">RNA polymerase sigma-70 factor (ECF subfamily)</fullName>
    </submittedName>
</protein>
<dbReference type="OrthoDB" id="4184921at2"/>
<dbReference type="EMBL" id="JADBGF010000001">
    <property type="protein sequence ID" value="MBE1594520.1"/>
    <property type="molecule type" value="Genomic_DNA"/>
</dbReference>
<feature type="compositionally biased region" description="Basic residues" evidence="5">
    <location>
        <begin position="183"/>
        <end position="195"/>
    </location>
</feature>
<dbReference type="InterPro" id="IPR036388">
    <property type="entry name" value="WH-like_DNA-bd_sf"/>
</dbReference>
<gene>
    <name evidence="8" type="ORF">H4687_000649</name>
</gene>
<keyword evidence="3" id="KW-0731">Sigma factor</keyword>
<dbReference type="InterPro" id="IPR013324">
    <property type="entry name" value="RNA_pol_sigma_r3/r4-like"/>
</dbReference>
<evidence type="ECO:0000259" key="7">
    <source>
        <dbReference type="Pfam" id="PF08281"/>
    </source>
</evidence>
<proteinExistence type="inferred from homology"/>
<keyword evidence="2" id="KW-0805">Transcription regulation</keyword>
<accession>A0A8I0NXW3</accession>
<dbReference type="Gene3D" id="1.10.1740.10">
    <property type="match status" value="1"/>
</dbReference>
<dbReference type="InterPro" id="IPR013325">
    <property type="entry name" value="RNA_pol_sigma_r2"/>
</dbReference>
<evidence type="ECO:0000259" key="6">
    <source>
        <dbReference type="Pfam" id="PF04542"/>
    </source>
</evidence>
<keyword evidence="9" id="KW-1185">Reference proteome</keyword>
<dbReference type="GO" id="GO:0006352">
    <property type="term" value="P:DNA-templated transcription initiation"/>
    <property type="evidence" value="ECO:0007669"/>
    <property type="project" value="InterPro"/>
</dbReference>
<sequence length="205" mass="22867">MTRRRDTADEHADPDGHRALEALYTAHADRVRAYLLHRTDRETAQDILSETFVLAWRKSDSVPADALPWLLASARRLLANRVRSDQRHRALSERMAAMADRAGAAEISDEIGTRTEVAAALSALSEQDRETLLLSAWYGLTARQAAVVMGCSTTAFAVRLHRARKRFSAALTRADRAEPVHVTHPRPHPHPHPHPHPSFAEQESA</sequence>
<reference evidence="8 9" key="1">
    <citation type="submission" date="2020-10" db="EMBL/GenBank/DDBJ databases">
        <title>Sequencing the genomes of 1000 actinobacteria strains.</title>
        <authorList>
            <person name="Klenk H.-P."/>
        </authorList>
    </citation>
    <scope>NUCLEOTIDE SEQUENCE [LARGE SCALE GENOMIC DNA]</scope>
    <source>
        <strain evidence="8 9">DSM 41803</strain>
    </source>
</reference>
<feature type="domain" description="RNA polymerase sigma-70 region 2" evidence="6">
    <location>
        <begin position="23"/>
        <end position="87"/>
    </location>
</feature>
<evidence type="ECO:0000256" key="4">
    <source>
        <dbReference type="ARBA" id="ARBA00023163"/>
    </source>
</evidence>
<dbReference type="InterPro" id="IPR013249">
    <property type="entry name" value="RNA_pol_sigma70_r4_t2"/>
</dbReference>
<organism evidence="8 9">
    <name type="scientific">Streptomyces stelliscabiei</name>
    <dbReference type="NCBI Taxonomy" id="146820"/>
    <lineage>
        <taxon>Bacteria</taxon>
        <taxon>Bacillati</taxon>
        <taxon>Actinomycetota</taxon>
        <taxon>Actinomycetes</taxon>
        <taxon>Kitasatosporales</taxon>
        <taxon>Streptomycetaceae</taxon>
        <taxon>Streptomyces</taxon>
    </lineage>
</organism>
<dbReference type="Proteomes" id="UP000629287">
    <property type="component" value="Unassembled WGS sequence"/>
</dbReference>
<dbReference type="Pfam" id="PF08281">
    <property type="entry name" value="Sigma70_r4_2"/>
    <property type="match status" value="1"/>
</dbReference>
<dbReference type="GO" id="GO:0016987">
    <property type="term" value="F:sigma factor activity"/>
    <property type="evidence" value="ECO:0007669"/>
    <property type="project" value="UniProtKB-KW"/>
</dbReference>
<evidence type="ECO:0000256" key="2">
    <source>
        <dbReference type="ARBA" id="ARBA00023015"/>
    </source>
</evidence>
<evidence type="ECO:0000256" key="5">
    <source>
        <dbReference type="SAM" id="MobiDB-lite"/>
    </source>
</evidence>
<evidence type="ECO:0000313" key="8">
    <source>
        <dbReference type="EMBL" id="MBE1594520.1"/>
    </source>
</evidence>
<dbReference type="SUPFAM" id="SSF88946">
    <property type="entry name" value="Sigma2 domain of RNA polymerase sigma factors"/>
    <property type="match status" value="1"/>
</dbReference>
<dbReference type="InterPro" id="IPR039425">
    <property type="entry name" value="RNA_pol_sigma-70-like"/>
</dbReference>
<feature type="domain" description="RNA polymerase sigma factor 70 region 4 type 2" evidence="7">
    <location>
        <begin position="116"/>
        <end position="166"/>
    </location>
</feature>
<evidence type="ECO:0000256" key="3">
    <source>
        <dbReference type="ARBA" id="ARBA00023082"/>
    </source>
</evidence>
<keyword evidence="4" id="KW-0804">Transcription</keyword>
<dbReference type="PANTHER" id="PTHR43133:SF25">
    <property type="entry name" value="RNA POLYMERASE SIGMA FACTOR RFAY-RELATED"/>
    <property type="match status" value="1"/>
</dbReference>
<dbReference type="AlphaFoldDB" id="A0A8I0NXW3"/>
<comment type="caution">
    <text evidence="8">The sequence shown here is derived from an EMBL/GenBank/DDBJ whole genome shotgun (WGS) entry which is preliminary data.</text>
</comment>
<dbReference type="InterPro" id="IPR014284">
    <property type="entry name" value="RNA_pol_sigma-70_dom"/>
</dbReference>
<dbReference type="RefSeq" id="WP_050398861.1">
    <property type="nucleotide sequence ID" value="NZ_JADBGF010000001.1"/>
</dbReference>
<evidence type="ECO:0000256" key="1">
    <source>
        <dbReference type="ARBA" id="ARBA00010641"/>
    </source>
</evidence>